<reference evidence="2" key="3">
    <citation type="submission" date="2017-01" db="EMBL/GenBank/DDBJ databases">
        <authorList>
            <person name="Mah S.A."/>
            <person name="Swanson W.J."/>
            <person name="Moy G.W."/>
            <person name="Vacquier V.D."/>
        </authorList>
    </citation>
    <scope>NUCLEOTIDE SEQUENCE</scope>
    <source>
        <strain evidence="2">AJ5</strain>
    </source>
</reference>
<accession>M0L380</accession>
<dbReference type="eggNOG" id="arCOG01506">
    <property type="taxonomic scope" value="Archaea"/>
</dbReference>
<gene>
    <name evidence="3" type="ORF">C445_20282</name>
    <name evidence="2" type="ORF">CHINAEXTREME_11730</name>
</gene>
<keyword evidence="4" id="KW-1185">Reference proteome</keyword>
<dbReference type="EMBL" id="CP019285">
    <property type="protein sequence ID" value="APW98411.1"/>
    <property type="molecule type" value="Genomic_DNA"/>
</dbReference>
<reference evidence="2 5" key="1">
    <citation type="journal article" date="2011" name="J. Bacteriol.">
        <title>Genome sequence of Halobiforma lacisalsi AJ5, an extremely halophilic archaeon which harbors a bop gene.</title>
        <authorList>
            <person name="Jiang X."/>
            <person name="Wang S."/>
            <person name="Cheng H."/>
            <person name="Huo Y."/>
            <person name="Zhang X."/>
            <person name="Zhu X."/>
            <person name="Han X."/>
            <person name="Ni P."/>
            <person name="Wu M."/>
        </authorList>
    </citation>
    <scope>NUCLEOTIDE SEQUENCE [LARGE SCALE GENOMIC DNA]</scope>
    <source>
        <strain evidence="2 5">AJ5</strain>
    </source>
</reference>
<dbReference type="KEGG" id="hlc:CHINAEXTREME11730"/>
<evidence type="ECO:0000313" key="2">
    <source>
        <dbReference type="EMBL" id="APW98411.1"/>
    </source>
</evidence>
<dbReference type="STRING" id="358396.CHINAEXTREME_11730"/>
<evidence type="ECO:0000256" key="1">
    <source>
        <dbReference type="SAM" id="MobiDB-lite"/>
    </source>
</evidence>
<feature type="region of interest" description="Disordered" evidence="1">
    <location>
        <begin position="90"/>
        <end position="121"/>
    </location>
</feature>
<dbReference type="Pfam" id="PF02613">
    <property type="entry name" value="Nitrate_red_del"/>
    <property type="match status" value="1"/>
</dbReference>
<dbReference type="Proteomes" id="UP000186547">
    <property type="component" value="Chromosome"/>
</dbReference>
<dbReference type="InterPro" id="IPR036411">
    <property type="entry name" value="TorD-like_sf"/>
</dbReference>
<evidence type="ECO:0000313" key="5">
    <source>
        <dbReference type="Proteomes" id="UP000186547"/>
    </source>
</evidence>
<name>M0L380_NATLA</name>
<protein>
    <submittedName>
        <fullName evidence="2">Dehydrogenase</fullName>
    </submittedName>
</protein>
<dbReference type="AlphaFoldDB" id="M0L380"/>
<evidence type="ECO:0000313" key="3">
    <source>
        <dbReference type="EMBL" id="EMA28022.1"/>
    </source>
</evidence>
<dbReference type="GeneID" id="30921804"/>
<dbReference type="Proteomes" id="UP000011555">
    <property type="component" value="Unassembled WGS sequence"/>
</dbReference>
<organism evidence="3 4">
    <name type="scientific">Natronobacterium lacisalsi AJ5</name>
    <dbReference type="NCBI Taxonomy" id="358396"/>
    <lineage>
        <taxon>Archaea</taxon>
        <taxon>Methanobacteriati</taxon>
        <taxon>Methanobacteriota</taxon>
        <taxon>Stenosarchaea group</taxon>
        <taxon>Halobacteria</taxon>
        <taxon>Halobacteriales</taxon>
        <taxon>Natrialbaceae</taxon>
        <taxon>Natronobacterium</taxon>
    </lineage>
</organism>
<dbReference type="EMBL" id="AOLZ01000076">
    <property type="protein sequence ID" value="EMA28022.1"/>
    <property type="molecule type" value="Genomic_DNA"/>
</dbReference>
<reference evidence="3 4" key="2">
    <citation type="journal article" date="2014" name="PLoS Genet.">
        <title>Phylogenetically driven sequencing of extremely halophilic archaea reveals strategies for static and dynamic osmo-response.</title>
        <authorList>
            <person name="Becker E.A."/>
            <person name="Seitzer P.M."/>
            <person name="Tritt A."/>
            <person name="Larsen D."/>
            <person name="Krusor M."/>
            <person name="Yao A.I."/>
            <person name="Wu D."/>
            <person name="Madern D."/>
            <person name="Eisen J.A."/>
            <person name="Darling A.E."/>
            <person name="Facciotti M.T."/>
        </authorList>
    </citation>
    <scope>NUCLEOTIDE SEQUENCE [LARGE SCALE GENOMIC DNA]</scope>
    <source>
        <strain evidence="3 4">AJ5</strain>
    </source>
</reference>
<dbReference type="Gene3D" id="1.10.3480.10">
    <property type="entry name" value="TorD-like"/>
    <property type="match status" value="1"/>
</dbReference>
<proteinExistence type="predicted"/>
<dbReference type="InterPro" id="IPR020945">
    <property type="entry name" value="DMSO/NO3_reduct_chaperone"/>
</dbReference>
<dbReference type="RefSeq" id="WP_007143732.1">
    <property type="nucleotide sequence ID" value="NZ_AOLZ01000076.1"/>
</dbReference>
<evidence type="ECO:0000313" key="4">
    <source>
        <dbReference type="Proteomes" id="UP000011555"/>
    </source>
</evidence>
<sequence length="227" mass="24546">MTRTDTVTTRTAAVADAQADLYGLLAAILDGETDVLATVMQDGSLVDVTATLPVDIDAAPLECTEVEEDALRIAYDNLFVVPGPQYVPPVASAHRDQPSEAFESDSPFHDEGTAGELLGDPASEMSSLYDRAGVRPSYGDFPDHVAAQLEFLAAVTRLEARALETGTDDRLERFRTYQHETLEQLGWLDTFHRAVAATDGPDGVFTALVAVARTITAWHARDYSMGE</sequence>
<dbReference type="SUPFAM" id="SSF89155">
    <property type="entry name" value="TorD-like"/>
    <property type="match status" value="1"/>
</dbReference>